<organism evidence="2 3">
    <name type="scientific">Acidiphilium iwatense</name>
    <dbReference type="NCBI Taxonomy" id="768198"/>
    <lineage>
        <taxon>Bacteria</taxon>
        <taxon>Pseudomonadati</taxon>
        <taxon>Pseudomonadota</taxon>
        <taxon>Alphaproteobacteria</taxon>
        <taxon>Acetobacterales</taxon>
        <taxon>Acidocellaceae</taxon>
        <taxon>Acidiphilium</taxon>
    </lineage>
</organism>
<keyword evidence="3" id="KW-1185">Reference proteome</keyword>
<evidence type="ECO:0000313" key="3">
    <source>
        <dbReference type="Proteomes" id="UP001521209"/>
    </source>
</evidence>
<dbReference type="RefSeq" id="WP_235704432.1">
    <property type="nucleotide sequence ID" value="NZ_JAKGBZ010000019.1"/>
</dbReference>
<dbReference type="Proteomes" id="UP001521209">
    <property type="component" value="Unassembled WGS sequence"/>
</dbReference>
<proteinExistence type="predicted"/>
<dbReference type="Pfam" id="PF18734">
    <property type="entry name" value="HEPN_AbiU2"/>
    <property type="match status" value="1"/>
</dbReference>
<gene>
    <name evidence="2" type="ORF">L2A60_10990</name>
</gene>
<reference evidence="2 3" key="1">
    <citation type="submission" date="2022-01" db="EMBL/GenBank/DDBJ databases">
        <authorList>
            <person name="Won M."/>
            <person name="Kim S.-J."/>
            <person name="Kwon S.-W."/>
        </authorList>
    </citation>
    <scope>NUCLEOTIDE SEQUENCE [LARGE SCALE GENOMIC DNA]</scope>
    <source>
        <strain evidence="2 3">KCTC 23505</strain>
    </source>
</reference>
<evidence type="ECO:0000259" key="1">
    <source>
        <dbReference type="Pfam" id="PF18734"/>
    </source>
</evidence>
<dbReference type="InterPro" id="IPR040704">
    <property type="entry name" value="HEPN_AbiU2"/>
</dbReference>
<dbReference type="EMBL" id="JAKGBZ010000019">
    <property type="protein sequence ID" value="MCF3947203.1"/>
    <property type="molecule type" value="Genomic_DNA"/>
</dbReference>
<accession>A0ABS9DWZ5</accession>
<protein>
    <recommendedName>
        <fullName evidence="1">HEPN AbiU2-like domain-containing protein</fullName>
    </recommendedName>
</protein>
<evidence type="ECO:0000313" key="2">
    <source>
        <dbReference type="EMBL" id="MCF3947203.1"/>
    </source>
</evidence>
<feature type="domain" description="HEPN AbiU2-like" evidence="1">
    <location>
        <begin position="3"/>
        <end position="159"/>
    </location>
</feature>
<sequence length="215" mass="24681">MALKDEIEAMAQFCVHLRSVWRHYEILFEEGELRRTLLHRIAPVFFGDLNQLLIEQLVLQICRLTDPPVTMGRTNLTIDYVIGEADFSGAPEDQARIKTLRDSIHHFRSKIIPARNRLIGHLDRDAVMAGEPLGPASEAEWKQFWDDLEQFLHLVHTRYVNPSGHFMLNDVGMISDADSLVKALKESTYFHRALDDHTLTQRVADIGFNSEFTNA</sequence>
<name>A0ABS9DWZ5_9PROT</name>
<comment type="caution">
    <text evidence="2">The sequence shown here is derived from an EMBL/GenBank/DDBJ whole genome shotgun (WGS) entry which is preliminary data.</text>
</comment>